<dbReference type="GO" id="GO:0046872">
    <property type="term" value="F:metal ion binding"/>
    <property type="evidence" value="ECO:0007669"/>
    <property type="project" value="UniProtKB-KW"/>
</dbReference>
<evidence type="ECO:0000313" key="9">
    <source>
        <dbReference type="EMBL" id="KXS19361.1"/>
    </source>
</evidence>
<proteinExistence type="predicted"/>
<dbReference type="STRING" id="1344416.A0A139ARH9"/>
<keyword evidence="3 7" id="KW-0732">Signal</keyword>
<feature type="compositionally biased region" description="Pro residues" evidence="6">
    <location>
        <begin position="276"/>
        <end position="286"/>
    </location>
</feature>
<evidence type="ECO:0000313" key="10">
    <source>
        <dbReference type="Proteomes" id="UP000070544"/>
    </source>
</evidence>
<dbReference type="PANTHER" id="PTHR46471">
    <property type="entry name" value="CHITIN DEACETYLASE"/>
    <property type="match status" value="1"/>
</dbReference>
<feature type="region of interest" description="Disordered" evidence="6">
    <location>
        <begin position="269"/>
        <end position="296"/>
    </location>
</feature>
<dbReference type="OrthoDB" id="2158458at2759"/>
<keyword evidence="5" id="KW-0119">Carbohydrate metabolism</keyword>
<evidence type="ECO:0000256" key="3">
    <source>
        <dbReference type="ARBA" id="ARBA00022729"/>
    </source>
</evidence>
<feature type="compositionally biased region" description="Pro residues" evidence="6">
    <location>
        <begin position="146"/>
        <end position="156"/>
    </location>
</feature>
<dbReference type="AlphaFoldDB" id="A0A139ARH9"/>
<sequence>MKALLLALLPILSLAARAAAVCDASVGCVDRSPLADGVVAPIATDRNSKRSFALRKRQRSCDTIHQAYLAGTTMTSQDFADWSTWKCSTWFPGGIGSASTRTCDSIYRAYTSGTAMTSQDYADWASWKCSTWYPSGIGSGGGGGTTPPPPPPPPSGGSPCTNPSGGCIDTASLPTSVSATAGQGAGLRITVRAWANTPKDLFVEFRKNGAIVSNYAFASLPAATSSSWSSVSVTLTFPAQTSGTFQFFVWLTAPGASWGGQTFNTLVSTSLSGGSTPPPPPPPPPSGGGRGGSPAGTVITSCKTPGTYALTFDDGPHIYTAGLKSILASYGIKATFFLNGNNWGSIYNYGDLIRDSVAQGHQIAMHGWSHCDFTQASCVYGTEVDQLMGAIQGIIGKTPSYFRFPYGSYNSAAQSYVAGKGLRIVQWNLDTGDWQEANKANPQITLNTIQSALNAVSSSYSSFIALEHDVWPTTAGATSNSWIWAGISFIQSKGYRFVTVAECDGDPSGGYF</sequence>
<protein>
    <submittedName>
        <fullName evidence="9">Carbohydrate esterase family 4 protein</fullName>
    </submittedName>
</protein>
<evidence type="ECO:0000256" key="4">
    <source>
        <dbReference type="ARBA" id="ARBA00022801"/>
    </source>
</evidence>
<name>A0A139ARH9_GONPJ</name>
<feature type="domain" description="NodB homology" evidence="8">
    <location>
        <begin position="306"/>
        <end position="498"/>
    </location>
</feature>
<dbReference type="Gene3D" id="3.20.20.370">
    <property type="entry name" value="Glycoside hydrolase/deacetylase"/>
    <property type="match status" value="1"/>
</dbReference>
<dbReference type="Pfam" id="PF01522">
    <property type="entry name" value="Polysacc_deac_1"/>
    <property type="match status" value="1"/>
</dbReference>
<organism evidence="9 10">
    <name type="scientific">Gonapodya prolifera (strain JEL478)</name>
    <name type="common">Monoblepharis prolifera</name>
    <dbReference type="NCBI Taxonomy" id="1344416"/>
    <lineage>
        <taxon>Eukaryota</taxon>
        <taxon>Fungi</taxon>
        <taxon>Fungi incertae sedis</taxon>
        <taxon>Chytridiomycota</taxon>
        <taxon>Chytridiomycota incertae sedis</taxon>
        <taxon>Monoblepharidomycetes</taxon>
        <taxon>Monoblepharidales</taxon>
        <taxon>Gonapodyaceae</taxon>
        <taxon>Gonapodya</taxon>
    </lineage>
</organism>
<dbReference type="EMBL" id="KQ965738">
    <property type="protein sequence ID" value="KXS19361.1"/>
    <property type="molecule type" value="Genomic_DNA"/>
</dbReference>
<evidence type="ECO:0000256" key="2">
    <source>
        <dbReference type="ARBA" id="ARBA00022723"/>
    </source>
</evidence>
<dbReference type="GO" id="GO:0016810">
    <property type="term" value="F:hydrolase activity, acting on carbon-nitrogen (but not peptide) bonds"/>
    <property type="evidence" value="ECO:0007669"/>
    <property type="project" value="InterPro"/>
</dbReference>
<evidence type="ECO:0000256" key="7">
    <source>
        <dbReference type="SAM" id="SignalP"/>
    </source>
</evidence>
<comment type="cofactor">
    <cofactor evidence="1">
        <name>Co(2+)</name>
        <dbReference type="ChEBI" id="CHEBI:48828"/>
    </cofactor>
</comment>
<feature type="chain" id="PRO_5007296385" evidence="7">
    <location>
        <begin position="21"/>
        <end position="512"/>
    </location>
</feature>
<dbReference type="SUPFAM" id="SSF88713">
    <property type="entry name" value="Glycoside hydrolase/deacetylase"/>
    <property type="match status" value="1"/>
</dbReference>
<dbReference type="InterPro" id="IPR011330">
    <property type="entry name" value="Glyco_hydro/deAcase_b/a-brl"/>
</dbReference>
<feature type="signal peptide" evidence="7">
    <location>
        <begin position="1"/>
        <end position="20"/>
    </location>
</feature>
<accession>A0A139ARH9</accession>
<dbReference type="InterPro" id="IPR002509">
    <property type="entry name" value="NODB_dom"/>
</dbReference>
<evidence type="ECO:0000259" key="8">
    <source>
        <dbReference type="PROSITE" id="PS51677"/>
    </source>
</evidence>
<keyword evidence="4" id="KW-0378">Hydrolase</keyword>
<evidence type="ECO:0000256" key="1">
    <source>
        <dbReference type="ARBA" id="ARBA00001941"/>
    </source>
</evidence>
<gene>
    <name evidence="9" type="ORF">M427DRAFT_108742</name>
</gene>
<reference evidence="9 10" key="1">
    <citation type="journal article" date="2015" name="Genome Biol. Evol.">
        <title>Phylogenomic analyses indicate that early fungi evolved digesting cell walls of algal ancestors of land plants.</title>
        <authorList>
            <person name="Chang Y."/>
            <person name="Wang S."/>
            <person name="Sekimoto S."/>
            <person name="Aerts A.L."/>
            <person name="Choi C."/>
            <person name="Clum A."/>
            <person name="LaButti K.M."/>
            <person name="Lindquist E.A."/>
            <person name="Yee Ngan C."/>
            <person name="Ohm R.A."/>
            <person name="Salamov A.A."/>
            <person name="Grigoriev I.V."/>
            <person name="Spatafora J.W."/>
            <person name="Berbee M.L."/>
        </authorList>
    </citation>
    <scope>NUCLEOTIDE SEQUENCE [LARGE SCALE GENOMIC DNA]</scope>
    <source>
        <strain evidence="9 10">JEL478</strain>
    </source>
</reference>
<keyword evidence="2" id="KW-0479">Metal-binding</keyword>
<dbReference type="PROSITE" id="PS51677">
    <property type="entry name" value="NODB"/>
    <property type="match status" value="1"/>
</dbReference>
<evidence type="ECO:0000256" key="5">
    <source>
        <dbReference type="ARBA" id="ARBA00023277"/>
    </source>
</evidence>
<dbReference type="Proteomes" id="UP000070544">
    <property type="component" value="Unassembled WGS sequence"/>
</dbReference>
<dbReference type="PANTHER" id="PTHR46471:SF2">
    <property type="entry name" value="CHITIN DEACETYLASE-RELATED"/>
    <property type="match status" value="1"/>
</dbReference>
<dbReference type="OMA" id="WANTPKD"/>
<keyword evidence="10" id="KW-1185">Reference proteome</keyword>
<dbReference type="GO" id="GO:0005975">
    <property type="term" value="P:carbohydrate metabolic process"/>
    <property type="evidence" value="ECO:0007669"/>
    <property type="project" value="InterPro"/>
</dbReference>
<evidence type="ECO:0000256" key="6">
    <source>
        <dbReference type="SAM" id="MobiDB-lite"/>
    </source>
</evidence>
<feature type="region of interest" description="Disordered" evidence="6">
    <location>
        <begin position="138"/>
        <end position="164"/>
    </location>
</feature>